<dbReference type="AlphaFoldDB" id="A9CG30"/>
<gene>
    <name evidence="2" type="ordered locus">Atu4111</name>
</gene>
<reference evidence="2 3" key="1">
    <citation type="journal article" date="2001" name="Science">
        <title>The genome of the natural genetic engineer Agrobacterium tumefaciens C58.</title>
        <authorList>
            <person name="Wood D.W."/>
            <person name="Setubal J.C."/>
            <person name="Kaul R."/>
            <person name="Monks D.E."/>
            <person name="Kitajima J.P."/>
            <person name="Okura V.K."/>
            <person name="Zhou Y."/>
            <person name="Chen L."/>
            <person name="Wood G.E."/>
            <person name="Almeida N.F.Jr."/>
            <person name="Woo L."/>
            <person name="Chen Y."/>
            <person name="Paulsen I.T."/>
            <person name="Eisen J.A."/>
            <person name="Karp P.D."/>
            <person name="Bovee D.Sr."/>
            <person name="Chapman P."/>
            <person name="Clendenning J."/>
            <person name="Deatherage G."/>
            <person name="Gillet W."/>
            <person name="Grant C."/>
            <person name="Kutyavin T."/>
            <person name="Levy R."/>
            <person name="Li M.J."/>
            <person name="McClelland E."/>
            <person name="Palmieri A."/>
            <person name="Raymond C."/>
            <person name="Rouse G."/>
            <person name="Saenphimmachak C."/>
            <person name="Wu Z."/>
            <person name="Romero P."/>
            <person name="Gordon D."/>
            <person name="Zhang S."/>
            <person name="Yoo H."/>
            <person name="Tao Y."/>
            <person name="Biddle P."/>
            <person name="Jung M."/>
            <person name="Krespan W."/>
            <person name="Perry M."/>
            <person name="Gordon-Kamm B."/>
            <person name="Liao L."/>
            <person name="Kim S."/>
            <person name="Hendrick C."/>
            <person name="Zhao Z.Y."/>
            <person name="Dolan M."/>
            <person name="Chumley F."/>
            <person name="Tingey S.V."/>
            <person name="Tomb J.F."/>
            <person name="Gordon M.P."/>
            <person name="Olson M.V."/>
            <person name="Nester E.W."/>
        </authorList>
    </citation>
    <scope>NUCLEOTIDE SEQUENCE [LARGE SCALE GENOMIC DNA]</scope>
    <source>
        <strain evidence="3">C58 / ATCC 33970</strain>
    </source>
</reference>
<reference evidence="2 3" key="2">
    <citation type="journal article" date="2001" name="Science">
        <title>Genome sequence of the plant pathogen and biotechnology agent Agrobacterium tumefaciens C58.</title>
        <authorList>
            <person name="Goodner B."/>
            <person name="Hinkle G."/>
            <person name="Gattung S."/>
            <person name="Miller N."/>
            <person name="Blanchard M."/>
            <person name="Qurollo B."/>
            <person name="Goldman B.S."/>
            <person name="Cao Y."/>
            <person name="Askenazi M."/>
            <person name="Halling C."/>
            <person name="Mullin L."/>
            <person name="Houmiel K."/>
            <person name="Gordon J."/>
            <person name="Vaudin M."/>
            <person name="Iartchouk O."/>
            <person name="Epp A."/>
            <person name="Liu F."/>
            <person name="Wollam C."/>
            <person name="Allinger M."/>
            <person name="Doughty D."/>
            <person name="Scott C."/>
            <person name="Lappas C."/>
            <person name="Markelz B."/>
            <person name="Flanagan C."/>
            <person name="Crowell C."/>
            <person name="Gurson J."/>
            <person name="Lomo C."/>
            <person name="Sear C."/>
            <person name="Strub G."/>
            <person name="Cielo C."/>
            <person name="Slater S."/>
        </authorList>
    </citation>
    <scope>NUCLEOTIDE SEQUENCE [LARGE SCALE GENOMIC DNA]</scope>
    <source>
        <strain evidence="3">C58 / ATCC 33970</strain>
    </source>
</reference>
<keyword evidence="1" id="KW-0472">Membrane</keyword>
<dbReference type="STRING" id="176299.Atu4111"/>
<dbReference type="KEGG" id="atu:Atu4111"/>
<dbReference type="OrthoDB" id="1354505at28211"/>
<proteinExistence type="predicted"/>
<dbReference type="Proteomes" id="UP000000813">
    <property type="component" value="Chromosome linear"/>
</dbReference>
<keyword evidence="1" id="KW-0812">Transmembrane</keyword>
<evidence type="ECO:0000256" key="1">
    <source>
        <dbReference type="SAM" id="Phobius"/>
    </source>
</evidence>
<keyword evidence="3" id="KW-1185">Reference proteome</keyword>
<evidence type="ECO:0000313" key="2">
    <source>
        <dbReference type="EMBL" id="AAK89320.1"/>
    </source>
</evidence>
<protein>
    <submittedName>
        <fullName evidence="2">Uncharacterized protein</fullName>
    </submittedName>
</protein>
<dbReference type="BioCyc" id="AGRO:ATU4111-MONOMER"/>
<dbReference type="PIR" id="F98224">
    <property type="entry name" value="F98224"/>
</dbReference>
<dbReference type="HOGENOM" id="CLU_2476465_0_0_5"/>
<dbReference type="EnsemblBacteria" id="AAK89320">
    <property type="protein sequence ID" value="AAK89320"/>
    <property type="gene ID" value="Atu4111"/>
</dbReference>
<dbReference type="EMBL" id="AE007870">
    <property type="protein sequence ID" value="AAK89320.1"/>
    <property type="molecule type" value="Genomic_DNA"/>
</dbReference>
<feature type="transmembrane region" description="Helical" evidence="1">
    <location>
        <begin position="61"/>
        <end position="79"/>
    </location>
</feature>
<sequence>MQKCNAALRDLLWKKSLRPLYSNHRSDALLLPVSLDVDRWYSSSQSPIKFEACRTSSRGRLFPFLGIFFFGSFFVGPALCGRLRYTP</sequence>
<keyword evidence="1" id="KW-1133">Transmembrane helix</keyword>
<evidence type="ECO:0000313" key="3">
    <source>
        <dbReference type="Proteomes" id="UP000000813"/>
    </source>
</evidence>
<dbReference type="PIR" id="AI3061">
    <property type="entry name" value="AI3061"/>
</dbReference>
<accession>A9CG30</accession>
<name>A9CG30_AGRFC</name>
<organism evidence="2 3">
    <name type="scientific">Agrobacterium fabrum (strain C58 / ATCC 33970)</name>
    <name type="common">Agrobacterium tumefaciens (strain C58)</name>
    <dbReference type="NCBI Taxonomy" id="176299"/>
    <lineage>
        <taxon>Bacteria</taxon>
        <taxon>Pseudomonadati</taxon>
        <taxon>Pseudomonadota</taxon>
        <taxon>Alphaproteobacteria</taxon>
        <taxon>Hyphomicrobiales</taxon>
        <taxon>Rhizobiaceae</taxon>
        <taxon>Rhizobium/Agrobacterium group</taxon>
        <taxon>Agrobacterium</taxon>
        <taxon>Agrobacterium tumefaciens complex</taxon>
    </lineage>
</organism>